<dbReference type="RefSeq" id="WP_062665490.1">
    <property type="nucleotide sequence ID" value="NZ_FIZX01000002.1"/>
</dbReference>
<evidence type="ECO:0000313" key="2">
    <source>
        <dbReference type="EMBL" id="CZF83233.1"/>
    </source>
</evidence>
<sequence>MDTQYNDLYWGARYHLKQDPDGNFYLIGMQQKIWKVFGFIALVPMSASIVMAFVSWMESDNQMYFFLIVAAFLFLISLILMRRTERFVFSGGRVSHRRGWGKTPPEKASWSIRDCNVTVIPIVAHKSGCWLQLNADGKSMTRNSIGQFDQTAEMALFLTKEVGITALDNVTDWPEIRSLEMTAAGKPRYVKPSRIEGAEFEVQGSIWRLLWIFPFTLTLGTMLFVLNGIQG</sequence>
<accession>A0A128F8T9</accession>
<keyword evidence="1" id="KW-0472">Membrane</keyword>
<evidence type="ECO:0000313" key="3">
    <source>
        <dbReference type="Proteomes" id="UP000071641"/>
    </source>
</evidence>
<evidence type="ECO:0000256" key="1">
    <source>
        <dbReference type="SAM" id="Phobius"/>
    </source>
</evidence>
<keyword evidence="1" id="KW-1133">Transmembrane helix</keyword>
<reference evidence="3" key="1">
    <citation type="submission" date="2016-02" db="EMBL/GenBank/DDBJ databases">
        <authorList>
            <person name="Rodrigo-Torres Lidia"/>
            <person name="Arahal R.David."/>
        </authorList>
    </citation>
    <scope>NUCLEOTIDE SEQUENCE [LARGE SCALE GENOMIC DNA]</scope>
    <source>
        <strain evidence="3">CECT 9029</strain>
    </source>
</reference>
<keyword evidence="1" id="KW-0812">Transmembrane</keyword>
<dbReference type="EMBL" id="FIZX01000002">
    <property type="protein sequence ID" value="CZF83233.1"/>
    <property type="molecule type" value="Genomic_DNA"/>
</dbReference>
<feature type="transmembrane region" description="Helical" evidence="1">
    <location>
        <begin position="36"/>
        <end position="57"/>
    </location>
</feature>
<dbReference type="Proteomes" id="UP000071641">
    <property type="component" value="Unassembled WGS sequence"/>
</dbReference>
<feature type="transmembrane region" description="Helical" evidence="1">
    <location>
        <begin position="209"/>
        <end position="229"/>
    </location>
</feature>
<gene>
    <name evidence="2" type="ORF">GCE9029_03711</name>
</gene>
<feature type="transmembrane region" description="Helical" evidence="1">
    <location>
        <begin position="63"/>
        <end position="81"/>
    </location>
</feature>
<organism evidence="2 3">
    <name type="scientific">Grimontia celer</name>
    <dbReference type="NCBI Taxonomy" id="1796497"/>
    <lineage>
        <taxon>Bacteria</taxon>
        <taxon>Pseudomonadati</taxon>
        <taxon>Pseudomonadota</taxon>
        <taxon>Gammaproteobacteria</taxon>
        <taxon>Vibrionales</taxon>
        <taxon>Vibrionaceae</taxon>
        <taxon>Grimontia</taxon>
    </lineage>
</organism>
<keyword evidence="3" id="KW-1185">Reference proteome</keyword>
<dbReference type="AlphaFoldDB" id="A0A128F8T9"/>
<name>A0A128F8T9_9GAMM</name>
<protein>
    <submittedName>
        <fullName evidence="2">Uncharacterized protein</fullName>
    </submittedName>
</protein>
<proteinExistence type="predicted"/>
<dbReference type="STRING" id="1796497.GCE9029_03711"/>